<feature type="transmembrane region" description="Helical" evidence="7">
    <location>
        <begin position="83"/>
        <end position="104"/>
    </location>
</feature>
<evidence type="ECO:0000256" key="4">
    <source>
        <dbReference type="ARBA" id="ARBA00022692"/>
    </source>
</evidence>
<evidence type="ECO:0000256" key="3">
    <source>
        <dbReference type="ARBA" id="ARBA00022475"/>
    </source>
</evidence>
<evidence type="ECO:0000256" key="1">
    <source>
        <dbReference type="ARBA" id="ARBA00004651"/>
    </source>
</evidence>
<evidence type="ECO:0000256" key="7">
    <source>
        <dbReference type="RuleBase" id="RU363032"/>
    </source>
</evidence>
<dbReference type="RefSeq" id="WP_050006176.1">
    <property type="nucleotide sequence ID" value="NZ_JXXK01000028.1"/>
</dbReference>
<comment type="similarity">
    <text evidence="7">Belongs to the binding-protein-dependent transport system permease family.</text>
</comment>
<keyword evidence="4 7" id="KW-0812">Transmembrane</keyword>
<proteinExistence type="inferred from homology"/>
<evidence type="ECO:0000259" key="8">
    <source>
        <dbReference type="PROSITE" id="PS50928"/>
    </source>
</evidence>
<accession>A0A0D8IZE2</accession>
<dbReference type="PROSITE" id="PS50928">
    <property type="entry name" value="ABC_TM1"/>
    <property type="match status" value="1"/>
</dbReference>
<dbReference type="GO" id="GO:0055085">
    <property type="term" value="P:transmembrane transport"/>
    <property type="evidence" value="ECO:0007669"/>
    <property type="project" value="InterPro"/>
</dbReference>
<keyword evidence="10" id="KW-1185">Reference proteome</keyword>
<dbReference type="PANTHER" id="PTHR43227">
    <property type="entry name" value="BLL4140 PROTEIN"/>
    <property type="match status" value="1"/>
</dbReference>
<evidence type="ECO:0000313" key="10">
    <source>
        <dbReference type="Proteomes" id="UP000032483"/>
    </source>
</evidence>
<dbReference type="CDD" id="cd06261">
    <property type="entry name" value="TM_PBP2"/>
    <property type="match status" value="1"/>
</dbReference>
<feature type="transmembrane region" description="Helical" evidence="7">
    <location>
        <begin position="214"/>
        <end position="239"/>
    </location>
</feature>
<feature type="transmembrane region" description="Helical" evidence="7">
    <location>
        <begin position="116"/>
        <end position="139"/>
    </location>
</feature>
<keyword evidence="3" id="KW-1003">Cell membrane</keyword>
<sequence length="311" mass="35035">MERIKRVQRKKKTGGQAWRLLLIAAPGILYLLINNYIPMLGVFLAFKDFNYMKGVFGSDWCGFKNFEFLFKTKDAFIMTRNTLVYNAVFIVIGTVFAIFVAILLSELGERLRTKFFQASLLLPNLLSWVIIGIVGYAFLNADNGFLDKTVLPALGLDPVAWYSTPKYWPFILLLVFLWKNTGYTSIIYMAGIAGINKEIYESAQLDGAGKLKQIWYITLPMLKPTVIITTLMMVGRIFYSDFGLFYQVPQNSGVLFPVTQTIDTYVYRALMTSNNVGMAAAAALFQSVVGFLLVLGANTLVRRLDSDNALF</sequence>
<dbReference type="Proteomes" id="UP000032483">
    <property type="component" value="Unassembled WGS sequence"/>
</dbReference>
<dbReference type="Gene3D" id="1.10.3720.10">
    <property type="entry name" value="MetI-like"/>
    <property type="match status" value="1"/>
</dbReference>
<evidence type="ECO:0000256" key="2">
    <source>
        <dbReference type="ARBA" id="ARBA00022448"/>
    </source>
</evidence>
<dbReference type="PANTHER" id="PTHR43227:SF11">
    <property type="entry name" value="BLL4140 PROTEIN"/>
    <property type="match status" value="1"/>
</dbReference>
<organism evidence="9 10">
    <name type="scientific">Ruthenibacterium lactatiformans</name>
    <dbReference type="NCBI Taxonomy" id="1550024"/>
    <lineage>
        <taxon>Bacteria</taxon>
        <taxon>Bacillati</taxon>
        <taxon>Bacillota</taxon>
        <taxon>Clostridia</taxon>
        <taxon>Eubacteriales</taxon>
        <taxon>Oscillospiraceae</taxon>
        <taxon>Ruthenibacterium</taxon>
    </lineage>
</organism>
<dbReference type="EMBL" id="JXXK01000028">
    <property type="protein sequence ID" value="KJF38893.1"/>
    <property type="molecule type" value="Genomic_DNA"/>
</dbReference>
<dbReference type="Pfam" id="PF00528">
    <property type="entry name" value="BPD_transp_1"/>
    <property type="match status" value="1"/>
</dbReference>
<name>A0A0D8IZE2_9FIRM</name>
<feature type="transmembrane region" description="Helical" evidence="7">
    <location>
        <begin position="276"/>
        <end position="301"/>
    </location>
</feature>
<dbReference type="GO" id="GO:0005886">
    <property type="term" value="C:plasma membrane"/>
    <property type="evidence" value="ECO:0007669"/>
    <property type="project" value="UniProtKB-SubCell"/>
</dbReference>
<feature type="transmembrane region" description="Helical" evidence="7">
    <location>
        <begin position="20"/>
        <end position="46"/>
    </location>
</feature>
<dbReference type="GeneID" id="42857931"/>
<dbReference type="InterPro" id="IPR000515">
    <property type="entry name" value="MetI-like"/>
</dbReference>
<feature type="transmembrane region" description="Helical" evidence="7">
    <location>
        <begin position="167"/>
        <end position="193"/>
    </location>
</feature>
<dbReference type="PATRIC" id="fig|1550024.3.peg.3494"/>
<dbReference type="AlphaFoldDB" id="A0A0D8IZE2"/>
<evidence type="ECO:0000313" key="9">
    <source>
        <dbReference type="EMBL" id="KJF38893.1"/>
    </source>
</evidence>
<dbReference type="InterPro" id="IPR050809">
    <property type="entry name" value="UgpAE/MalFG_permease"/>
</dbReference>
<keyword evidence="2 7" id="KW-0813">Transport</keyword>
<evidence type="ECO:0000256" key="6">
    <source>
        <dbReference type="ARBA" id="ARBA00023136"/>
    </source>
</evidence>
<reference evidence="9" key="1">
    <citation type="submission" date="2015-02" db="EMBL/GenBank/DDBJ databases">
        <title>A novel member of the family Ruminococcaceae isolated from human feces.</title>
        <authorList>
            <person name="Shkoporov A.N."/>
            <person name="Chaplin A.V."/>
            <person name="Motuzova O.V."/>
            <person name="Kafarskaia L.I."/>
            <person name="Khokhlova E.V."/>
            <person name="Efimov B.A."/>
        </authorList>
    </citation>
    <scope>NUCLEOTIDE SEQUENCE [LARGE SCALE GENOMIC DNA]</scope>
    <source>
        <strain evidence="9">585-1</strain>
    </source>
</reference>
<keyword evidence="5 7" id="KW-1133">Transmembrane helix</keyword>
<keyword evidence="6 7" id="KW-0472">Membrane</keyword>
<evidence type="ECO:0000256" key="5">
    <source>
        <dbReference type="ARBA" id="ARBA00022989"/>
    </source>
</evidence>
<comment type="caution">
    <text evidence="9">The sequence shown here is derived from an EMBL/GenBank/DDBJ whole genome shotgun (WGS) entry which is preliminary data.</text>
</comment>
<feature type="domain" description="ABC transmembrane type-1" evidence="8">
    <location>
        <begin position="79"/>
        <end position="297"/>
    </location>
</feature>
<protein>
    <submittedName>
        <fullName evidence="9">Sugar ABC transporter permease</fullName>
    </submittedName>
</protein>
<comment type="subcellular location">
    <subcellularLocation>
        <location evidence="1 7">Cell membrane</location>
        <topology evidence="1 7">Multi-pass membrane protein</topology>
    </subcellularLocation>
</comment>
<gene>
    <name evidence="9" type="ORF">TQ39_15335</name>
</gene>
<dbReference type="InterPro" id="IPR035906">
    <property type="entry name" value="MetI-like_sf"/>
</dbReference>
<dbReference type="SUPFAM" id="SSF161098">
    <property type="entry name" value="MetI-like"/>
    <property type="match status" value="1"/>
</dbReference>